<dbReference type="Gene3D" id="3.40.50.1820">
    <property type="entry name" value="alpha/beta hydrolase"/>
    <property type="match status" value="1"/>
</dbReference>
<dbReference type="Pfam" id="PF05577">
    <property type="entry name" value="Peptidase_S28"/>
    <property type="match status" value="1"/>
</dbReference>
<evidence type="ECO:0000256" key="2">
    <source>
        <dbReference type="ARBA" id="ARBA00022670"/>
    </source>
</evidence>
<evidence type="ECO:0000256" key="5">
    <source>
        <dbReference type="ARBA" id="ARBA00023180"/>
    </source>
</evidence>
<keyword evidence="2" id="KW-0645">Protease</keyword>
<keyword evidence="6" id="KW-0121">Carboxypeptidase</keyword>
<sequence length="175" mass="20003">MEEKLEARDPNKILSASAISDDFITLFYTQTIDHFNYGPQSYATFQQRYVINFKYWGGSNSPIFAYLGAEEQIDFDLQSIGFLSTNARHFSALQVYIEHRYYGESIPFGTMEQAMNDISTRGYFNSAQAIADYAEVLIHIKDKFSAQNSPIIVFGGSYGGSKKYQELINYTFNLH</sequence>
<gene>
    <name evidence="6" type="ORF">Fot_31120</name>
</gene>
<dbReference type="InterPro" id="IPR029058">
    <property type="entry name" value="AB_hydrolase_fold"/>
</dbReference>
<dbReference type="GO" id="GO:0006508">
    <property type="term" value="P:proteolysis"/>
    <property type="evidence" value="ECO:0007669"/>
    <property type="project" value="UniProtKB-KW"/>
</dbReference>
<keyword evidence="5" id="KW-0325">Glycoprotein</keyword>
<keyword evidence="7" id="KW-1185">Reference proteome</keyword>
<accession>A0ABD1T481</accession>
<organism evidence="6 7">
    <name type="scientific">Forsythia ovata</name>
    <dbReference type="NCBI Taxonomy" id="205694"/>
    <lineage>
        <taxon>Eukaryota</taxon>
        <taxon>Viridiplantae</taxon>
        <taxon>Streptophyta</taxon>
        <taxon>Embryophyta</taxon>
        <taxon>Tracheophyta</taxon>
        <taxon>Spermatophyta</taxon>
        <taxon>Magnoliopsida</taxon>
        <taxon>eudicotyledons</taxon>
        <taxon>Gunneridae</taxon>
        <taxon>Pentapetalae</taxon>
        <taxon>asterids</taxon>
        <taxon>lamiids</taxon>
        <taxon>Lamiales</taxon>
        <taxon>Oleaceae</taxon>
        <taxon>Forsythieae</taxon>
        <taxon>Forsythia</taxon>
    </lineage>
</organism>
<dbReference type="Proteomes" id="UP001604277">
    <property type="component" value="Unassembled WGS sequence"/>
</dbReference>
<reference evidence="7" key="1">
    <citation type="submission" date="2024-07" db="EMBL/GenBank/DDBJ databases">
        <title>Two chromosome-level genome assemblies of Korean endemic species Abeliophyllum distichum and Forsythia ovata (Oleaceae).</title>
        <authorList>
            <person name="Jang H."/>
        </authorList>
    </citation>
    <scope>NUCLEOTIDE SEQUENCE [LARGE SCALE GENOMIC DNA]</scope>
</reference>
<dbReference type="InterPro" id="IPR008758">
    <property type="entry name" value="Peptidase_S28"/>
</dbReference>
<dbReference type="AlphaFoldDB" id="A0ABD1T481"/>
<comment type="similarity">
    <text evidence="1">Belongs to the peptidase S28 family.</text>
</comment>
<keyword evidence="4" id="KW-0378">Hydrolase</keyword>
<proteinExistence type="inferred from homology"/>
<evidence type="ECO:0000256" key="1">
    <source>
        <dbReference type="ARBA" id="ARBA00011079"/>
    </source>
</evidence>
<evidence type="ECO:0000313" key="7">
    <source>
        <dbReference type="Proteomes" id="UP001604277"/>
    </source>
</evidence>
<protein>
    <submittedName>
        <fullName evidence="6">Serine carboxypeptidase S28 family protein</fullName>
    </submittedName>
</protein>
<evidence type="ECO:0000313" key="6">
    <source>
        <dbReference type="EMBL" id="KAL2507473.1"/>
    </source>
</evidence>
<evidence type="ECO:0000256" key="4">
    <source>
        <dbReference type="ARBA" id="ARBA00022801"/>
    </source>
</evidence>
<dbReference type="EMBL" id="JBFOLJ010000009">
    <property type="protein sequence ID" value="KAL2507473.1"/>
    <property type="molecule type" value="Genomic_DNA"/>
</dbReference>
<name>A0ABD1T481_9LAMI</name>
<dbReference type="PANTHER" id="PTHR11010:SF120">
    <property type="entry name" value="LYSOSOMAL PRO-X CARBOXYPEPTIDASE"/>
    <property type="match status" value="1"/>
</dbReference>
<comment type="caution">
    <text evidence="6">The sequence shown here is derived from an EMBL/GenBank/DDBJ whole genome shotgun (WGS) entry which is preliminary data.</text>
</comment>
<keyword evidence="3" id="KW-0732">Signal</keyword>
<dbReference type="GO" id="GO:0004180">
    <property type="term" value="F:carboxypeptidase activity"/>
    <property type="evidence" value="ECO:0007669"/>
    <property type="project" value="UniProtKB-KW"/>
</dbReference>
<dbReference type="PANTHER" id="PTHR11010">
    <property type="entry name" value="PROTEASE S28 PRO-X CARBOXYPEPTIDASE-RELATED"/>
    <property type="match status" value="1"/>
</dbReference>
<dbReference type="SUPFAM" id="SSF53474">
    <property type="entry name" value="alpha/beta-Hydrolases"/>
    <property type="match status" value="1"/>
</dbReference>
<evidence type="ECO:0000256" key="3">
    <source>
        <dbReference type="ARBA" id="ARBA00022729"/>
    </source>
</evidence>